<accession>A0A9K3KHW7</accession>
<dbReference type="Proteomes" id="UP000693970">
    <property type="component" value="Unassembled WGS sequence"/>
</dbReference>
<dbReference type="AlphaFoldDB" id="A0A9K3KHW7"/>
<reference evidence="1" key="1">
    <citation type="journal article" date="2021" name="Sci. Rep.">
        <title>Diploid genomic architecture of Nitzschia inconspicua, an elite biomass production diatom.</title>
        <authorList>
            <person name="Oliver A."/>
            <person name="Podell S."/>
            <person name="Pinowska A."/>
            <person name="Traller J.C."/>
            <person name="Smith S.R."/>
            <person name="McClure R."/>
            <person name="Beliaev A."/>
            <person name="Bohutskyi P."/>
            <person name="Hill E.A."/>
            <person name="Rabines A."/>
            <person name="Zheng H."/>
            <person name="Allen L.Z."/>
            <person name="Kuo A."/>
            <person name="Grigoriev I.V."/>
            <person name="Allen A.E."/>
            <person name="Hazlebeck D."/>
            <person name="Allen E.E."/>
        </authorList>
    </citation>
    <scope>NUCLEOTIDE SEQUENCE</scope>
    <source>
        <strain evidence="1">Hildebrandi</strain>
    </source>
</reference>
<reference evidence="1" key="2">
    <citation type="submission" date="2021-04" db="EMBL/GenBank/DDBJ databases">
        <authorList>
            <person name="Podell S."/>
        </authorList>
    </citation>
    <scope>NUCLEOTIDE SEQUENCE</scope>
    <source>
        <strain evidence="1">Hildebrandi</strain>
    </source>
</reference>
<name>A0A9K3KHW7_9STRA</name>
<gene>
    <name evidence="1" type="ORF">IV203_021103</name>
</gene>
<evidence type="ECO:0000313" key="1">
    <source>
        <dbReference type="EMBL" id="KAG7343158.1"/>
    </source>
</evidence>
<organism evidence="1 2">
    <name type="scientific">Nitzschia inconspicua</name>
    <dbReference type="NCBI Taxonomy" id="303405"/>
    <lineage>
        <taxon>Eukaryota</taxon>
        <taxon>Sar</taxon>
        <taxon>Stramenopiles</taxon>
        <taxon>Ochrophyta</taxon>
        <taxon>Bacillariophyta</taxon>
        <taxon>Bacillariophyceae</taxon>
        <taxon>Bacillariophycidae</taxon>
        <taxon>Bacillariales</taxon>
        <taxon>Bacillariaceae</taxon>
        <taxon>Nitzschia</taxon>
    </lineage>
</organism>
<sequence length="442" mass="50742">MKGISGAAYPSSGRKLQLWMHIFLSKLRGRIHPAVIVLFAVQGLWFYYDATVTSQQHHRPKRKILPVTESSPLSPYYPPSLGQEYNGYSRIFVPKPFPCETLMNRAELSSRTGANEGFLFVNEMESGSTILAGVTARIAQRMAAKKLAGQSTDNHANVTKQVCMARLMPMRSRKFQNRDLAKSFLWSVLQEPVVRIMHKAFQFARIRNRPVDNVPLNIFQDYVLNFEQQDYGYYLRTLPVNEKLNPYDTRYHEEFVRQVLDSYDFLGVKERFHESLATLQLLLGLDTADMLYLQSPYVAASRPDDPVSSQTDFYEQWNKGSCREVPSPKVTLEMRGWFHSEEFEAFVQADVLMYKAVNTSLDRTIDSLGRDRVERAVKQLDWAISNVKKPCTNTRFPCSVSGEILLSTDCYFSDVGCGHECLDRESKSLTTNRAFQKLSERR</sequence>
<protein>
    <submittedName>
        <fullName evidence="1">Galactose-3-O-sulfotransferase</fullName>
    </submittedName>
</protein>
<dbReference type="EMBL" id="JAGRRH010000024">
    <property type="protein sequence ID" value="KAG7343158.1"/>
    <property type="molecule type" value="Genomic_DNA"/>
</dbReference>
<comment type="caution">
    <text evidence="1">The sequence shown here is derived from an EMBL/GenBank/DDBJ whole genome shotgun (WGS) entry which is preliminary data.</text>
</comment>
<evidence type="ECO:0000313" key="2">
    <source>
        <dbReference type="Proteomes" id="UP000693970"/>
    </source>
</evidence>
<proteinExistence type="predicted"/>
<keyword evidence="2" id="KW-1185">Reference proteome</keyword>
<dbReference type="OrthoDB" id="42904at2759"/>